<proteinExistence type="predicted"/>
<feature type="compositionally biased region" description="Acidic residues" evidence="2">
    <location>
        <begin position="425"/>
        <end position="436"/>
    </location>
</feature>
<feature type="coiled-coil region" evidence="1">
    <location>
        <begin position="89"/>
        <end position="123"/>
    </location>
</feature>
<reference evidence="3" key="1">
    <citation type="submission" date="2022-03" db="EMBL/GenBank/DDBJ databases">
        <authorList>
            <person name="Martin H S."/>
        </authorList>
    </citation>
    <scope>NUCLEOTIDE SEQUENCE</scope>
</reference>
<feature type="non-terminal residue" evidence="3">
    <location>
        <position position="1"/>
    </location>
</feature>
<evidence type="ECO:0000256" key="2">
    <source>
        <dbReference type="SAM" id="MobiDB-lite"/>
    </source>
</evidence>
<name>A0ABN8I5Z5_9NEOP</name>
<dbReference type="Proteomes" id="UP000837857">
    <property type="component" value="Chromosome 17"/>
</dbReference>
<evidence type="ECO:0000256" key="1">
    <source>
        <dbReference type="SAM" id="Coils"/>
    </source>
</evidence>
<protein>
    <submittedName>
        <fullName evidence="3">Uncharacterized protein</fullName>
    </submittedName>
</protein>
<dbReference type="PROSITE" id="PS51257">
    <property type="entry name" value="PROKAR_LIPOPROTEIN"/>
    <property type="match status" value="1"/>
</dbReference>
<sequence length="601" mass="66959">MDAKEVESKSGVLGRTPCTPCYMASGCSHKPDEGRQKKCCQIKGTDLESTSASSAAHSTGPSCSGGSQNFPQSTVLSDFKEVASFDKNCSEKLKDLIETEKQLKEAIQKLEQREKNSMELLKQADCMWVCMEDSYKKKISQSTERQKTLEKQKKVVSLAEEVKELEKIVAEENKKKREKELEGTKFIKEARKDLQTICGLLLKKKLENEDLKAEKTALLSEIEALQQAREKCKEKCETKRKTLESEIEKVNKEIAECQARCSRCNECTDTSEFLRFCTDCPRCLEERRCTIEGGHCTANQSMDCVCTAVKKKFLDNVFENMYTVMERLIKKGSGKVVADKVLECLKNSRNGKLDERTRKALQAFILTGVKKHLNLTIVGGAVKTRCEEPCRRWGGTNECHCPKGPKACICLKKAPRPPHDATPCPEDEEDEEEEPQDACHKHASRHNREKENSKKSSASNLTSCDCKLSPSDRHNLISCNCKTSGAELPDLGAELAKFRPESCQGPKCKFSKDMRTAPCVVHSDESATQRTKDCAFVPVKLASSLKDQEFCDCVLPGGYSGTDAGSRPRELLIEELMGNCDVTTVGKISSVISSDSFKTLP</sequence>
<feature type="coiled-coil region" evidence="1">
    <location>
        <begin position="155"/>
        <end position="260"/>
    </location>
</feature>
<organism evidence="3 4">
    <name type="scientific">Iphiclides podalirius</name>
    <name type="common">scarce swallowtail</name>
    <dbReference type="NCBI Taxonomy" id="110791"/>
    <lineage>
        <taxon>Eukaryota</taxon>
        <taxon>Metazoa</taxon>
        <taxon>Ecdysozoa</taxon>
        <taxon>Arthropoda</taxon>
        <taxon>Hexapoda</taxon>
        <taxon>Insecta</taxon>
        <taxon>Pterygota</taxon>
        <taxon>Neoptera</taxon>
        <taxon>Endopterygota</taxon>
        <taxon>Lepidoptera</taxon>
        <taxon>Glossata</taxon>
        <taxon>Ditrysia</taxon>
        <taxon>Papilionoidea</taxon>
        <taxon>Papilionidae</taxon>
        <taxon>Papilioninae</taxon>
        <taxon>Iphiclides</taxon>
    </lineage>
</organism>
<dbReference type="EMBL" id="OW152829">
    <property type="protein sequence ID" value="CAH2047452.1"/>
    <property type="molecule type" value="Genomic_DNA"/>
</dbReference>
<feature type="region of interest" description="Disordered" evidence="2">
    <location>
        <begin position="416"/>
        <end position="462"/>
    </location>
</feature>
<gene>
    <name evidence="3" type="ORF">IPOD504_LOCUS5784</name>
</gene>
<keyword evidence="1" id="KW-0175">Coiled coil</keyword>
<keyword evidence="4" id="KW-1185">Reference proteome</keyword>
<accession>A0ABN8I5Z5</accession>
<evidence type="ECO:0000313" key="4">
    <source>
        <dbReference type="Proteomes" id="UP000837857"/>
    </source>
</evidence>
<evidence type="ECO:0000313" key="3">
    <source>
        <dbReference type="EMBL" id="CAH2047452.1"/>
    </source>
</evidence>